<dbReference type="Pfam" id="PF00172">
    <property type="entry name" value="Zn_clus"/>
    <property type="match status" value="1"/>
</dbReference>
<dbReference type="GO" id="GO:0005634">
    <property type="term" value="C:nucleus"/>
    <property type="evidence" value="ECO:0007669"/>
    <property type="project" value="UniProtKB-SubCell"/>
</dbReference>
<keyword evidence="6" id="KW-1185">Reference proteome</keyword>
<sequence length="568" mass="66042">MKMPVSSTPKQRKRTPKSCLNCRRRKLKCDRQHPCSRCKERYERCLYAEGPENEDASPEANDQLRRTNSREAVNSAASSGKKPSRTIETEQKRFEFYGWRTFLELVRSKKPDDRSSFHFRCLERNNTRMSVPLHEEMYALFPPYCISKSLVEHFLDTTNELFPIFYRPEIGKYLMLMQTSGLRSIPSDGIFLLLCIIGHALEMINLPLEVKNYFATNDCSPADLSKLIFEKLDEFFNNFQYSENTGNVTRIQYFIAQALYNTKKQLRGCNVALCRSVHLSIHVSPIYQLDNVTNDLNTDLWLTICEIDAMEHIFKSRNCWVQRDVFGRLQPARNLFSDEKTFQYHSLLGKLLNCGLDVQKAVHTLTVQEYLRKLDEFDVGLSLILTSIESLFFGVSDLSNIFRYDFLRLIFWIIRKNLYQCFLTVEQEKLPEPHQIFEKLAIACIQACRITTSSYENFIRFDLLGIATLESITCLLILPFCQERGFQLPNDCTEMVYTIKNLNSIIVNEDPVREGIEYMLDFILSALESNSSNPSESESDYFIDDPLKVFSDMFNIPPSFFLPHGAPY</sequence>
<dbReference type="PROSITE" id="PS00463">
    <property type="entry name" value="ZN2_CY6_FUNGAL_1"/>
    <property type="match status" value="1"/>
</dbReference>
<dbReference type="SUPFAM" id="SSF57701">
    <property type="entry name" value="Zn2/Cys6 DNA-binding domain"/>
    <property type="match status" value="1"/>
</dbReference>
<accession>S9W6L4</accession>
<dbReference type="Gene3D" id="4.10.240.10">
    <property type="entry name" value="Zn(2)-C6 fungal-type DNA-binding domain"/>
    <property type="match status" value="1"/>
</dbReference>
<dbReference type="HOGENOM" id="CLU_037354_0_0_1"/>
<gene>
    <name evidence="5" type="ORF">SPOG_04067</name>
</gene>
<dbReference type="SMART" id="SM00066">
    <property type="entry name" value="GAL4"/>
    <property type="match status" value="1"/>
</dbReference>
<dbReference type="InterPro" id="IPR001138">
    <property type="entry name" value="Zn2Cys6_DnaBD"/>
</dbReference>
<dbReference type="OMA" id="KSCLNCR"/>
<dbReference type="InterPro" id="IPR050613">
    <property type="entry name" value="Sec_Metabolite_Reg"/>
</dbReference>
<feature type="domain" description="Zn(2)-C6 fungal-type" evidence="4">
    <location>
        <begin position="18"/>
        <end position="47"/>
    </location>
</feature>
<dbReference type="CDD" id="cd00067">
    <property type="entry name" value="GAL4"/>
    <property type="match status" value="1"/>
</dbReference>
<name>S9W6L4_SCHCR</name>
<dbReference type="GO" id="GO:0008270">
    <property type="term" value="F:zinc ion binding"/>
    <property type="evidence" value="ECO:0007669"/>
    <property type="project" value="InterPro"/>
</dbReference>
<dbReference type="STRING" id="653667.S9W6L4"/>
<evidence type="ECO:0000313" key="5">
    <source>
        <dbReference type="EMBL" id="EPY54174.1"/>
    </source>
</evidence>
<evidence type="ECO:0000313" key="6">
    <source>
        <dbReference type="Proteomes" id="UP000015464"/>
    </source>
</evidence>
<dbReference type="GO" id="GO:0000981">
    <property type="term" value="F:DNA-binding transcription factor activity, RNA polymerase II-specific"/>
    <property type="evidence" value="ECO:0007669"/>
    <property type="project" value="InterPro"/>
</dbReference>
<keyword evidence="2" id="KW-0539">Nucleus</keyword>
<protein>
    <submittedName>
        <fullName evidence="5">Fungal Zn(2)-Cys(6) binuclear cluster domain-containing protein</fullName>
    </submittedName>
</protein>
<dbReference type="PROSITE" id="PS50048">
    <property type="entry name" value="ZN2_CY6_FUNGAL_2"/>
    <property type="match status" value="1"/>
</dbReference>
<reference evidence="5 6" key="1">
    <citation type="journal article" date="2011" name="Science">
        <title>Comparative functional genomics of the fission yeasts.</title>
        <authorList>
            <person name="Rhind N."/>
            <person name="Chen Z."/>
            <person name="Yassour M."/>
            <person name="Thompson D.A."/>
            <person name="Haas B.J."/>
            <person name="Habib N."/>
            <person name="Wapinski I."/>
            <person name="Roy S."/>
            <person name="Lin M.F."/>
            <person name="Heiman D.I."/>
            <person name="Young S.K."/>
            <person name="Furuya K."/>
            <person name="Guo Y."/>
            <person name="Pidoux A."/>
            <person name="Chen H.M."/>
            <person name="Robbertse B."/>
            <person name="Goldberg J.M."/>
            <person name="Aoki K."/>
            <person name="Bayne E.H."/>
            <person name="Berlin A.M."/>
            <person name="Desjardins C.A."/>
            <person name="Dobbs E."/>
            <person name="Dukaj L."/>
            <person name="Fan L."/>
            <person name="FitzGerald M.G."/>
            <person name="French C."/>
            <person name="Gujja S."/>
            <person name="Hansen K."/>
            <person name="Keifenheim D."/>
            <person name="Levin J.Z."/>
            <person name="Mosher R.A."/>
            <person name="Mueller C.A."/>
            <person name="Pfiffner J."/>
            <person name="Priest M."/>
            <person name="Russ C."/>
            <person name="Smialowska A."/>
            <person name="Swoboda P."/>
            <person name="Sykes S.M."/>
            <person name="Vaughn M."/>
            <person name="Vengrova S."/>
            <person name="Yoder R."/>
            <person name="Zeng Q."/>
            <person name="Allshire R."/>
            <person name="Baulcombe D."/>
            <person name="Birren B.W."/>
            <person name="Brown W."/>
            <person name="Ekwall K."/>
            <person name="Kellis M."/>
            <person name="Leatherwood J."/>
            <person name="Levin H."/>
            <person name="Margalit H."/>
            <person name="Martienssen R."/>
            <person name="Nieduszynski C.A."/>
            <person name="Spatafora J.W."/>
            <person name="Friedman N."/>
            <person name="Dalgaard J.Z."/>
            <person name="Baumann P."/>
            <person name="Niki H."/>
            <person name="Regev A."/>
            <person name="Nusbaum C."/>
        </authorList>
    </citation>
    <scope>NUCLEOTIDE SEQUENCE [LARGE SCALE GENOMIC DNA]</scope>
    <source>
        <strain evidence="6">OY26 / ATCC MYA-4695 / CBS 11777 / NBRC 106824 / NRRL Y48691</strain>
    </source>
</reference>
<evidence type="ECO:0000256" key="2">
    <source>
        <dbReference type="ARBA" id="ARBA00023242"/>
    </source>
</evidence>
<feature type="region of interest" description="Disordered" evidence="3">
    <location>
        <begin position="51"/>
        <end position="86"/>
    </location>
</feature>
<dbReference type="Proteomes" id="UP000015464">
    <property type="component" value="Unassembled WGS sequence"/>
</dbReference>
<dbReference type="EMBL" id="KE546988">
    <property type="protein sequence ID" value="EPY54174.1"/>
    <property type="molecule type" value="Genomic_DNA"/>
</dbReference>
<dbReference type="PANTHER" id="PTHR31001:SF88">
    <property type="entry name" value="TRANSCRIPTION FACTOR PDR3"/>
    <property type="match status" value="1"/>
</dbReference>
<dbReference type="AlphaFoldDB" id="S9W6L4"/>
<organism evidence="5 6">
    <name type="scientific">Schizosaccharomyces cryophilus (strain OY26 / ATCC MYA-4695 / CBS 11777 / NBRC 106824 / NRRL Y48691)</name>
    <name type="common">Fission yeast</name>
    <dbReference type="NCBI Taxonomy" id="653667"/>
    <lineage>
        <taxon>Eukaryota</taxon>
        <taxon>Fungi</taxon>
        <taxon>Dikarya</taxon>
        <taxon>Ascomycota</taxon>
        <taxon>Taphrinomycotina</taxon>
        <taxon>Schizosaccharomycetes</taxon>
        <taxon>Schizosaccharomycetales</taxon>
        <taxon>Schizosaccharomycetaceae</taxon>
        <taxon>Schizosaccharomyces</taxon>
    </lineage>
</organism>
<dbReference type="PANTHER" id="PTHR31001">
    <property type="entry name" value="UNCHARACTERIZED TRANSCRIPTIONAL REGULATORY PROTEIN"/>
    <property type="match status" value="1"/>
</dbReference>
<evidence type="ECO:0000256" key="1">
    <source>
        <dbReference type="ARBA" id="ARBA00004123"/>
    </source>
</evidence>
<dbReference type="GeneID" id="25038381"/>
<comment type="subcellular location">
    <subcellularLocation>
        <location evidence="1">Nucleus</location>
    </subcellularLocation>
</comment>
<proteinExistence type="predicted"/>
<dbReference type="OrthoDB" id="10261408at2759"/>
<evidence type="ECO:0000259" key="4">
    <source>
        <dbReference type="PROSITE" id="PS50048"/>
    </source>
</evidence>
<dbReference type="RefSeq" id="XP_013021783.1">
    <property type="nucleotide sequence ID" value="XM_013166329.1"/>
</dbReference>
<dbReference type="CDD" id="cd12148">
    <property type="entry name" value="fungal_TF_MHR"/>
    <property type="match status" value="1"/>
</dbReference>
<dbReference type="eggNOG" id="ENOG502SJDI">
    <property type="taxonomic scope" value="Eukaryota"/>
</dbReference>
<dbReference type="InterPro" id="IPR036864">
    <property type="entry name" value="Zn2-C6_fun-type_DNA-bd_sf"/>
</dbReference>
<evidence type="ECO:0000256" key="3">
    <source>
        <dbReference type="SAM" id="MobiDB-lite"/>
    </source>
</evidence>